<reference evidence="7 8" key="1">
    <citation type="submission" date="2014-02" db="EMBL/GenBank/DDBJ databases">
        <title>Transposable element dynamics among asymbiotic and ectomycorrhizal Amanita fungi.</title>
        <authorList>
            <consortium name="DOE Joint Genome Institute"/>
            <person name="Hess J."/>
            <person name="Skrede I."/>
            <person name="Wolfe B."/>
            <person name="LaButti K."/>
            <person name="Ohm R.A."/>
            <person name="Grigoriev I.V."/>
            <person name="Pringle A."/>
        </authorList>
    </citation>
    <scope>NUCLEOTIDE SEQUENCE [LARGE SCALE GENOMIC DNA]</scope>
    <source>
        <strain evidence="7 8">SKay4041</strain>
    </source>
</reference>
<comment type="cofactor">
    <cofactor evidence="1">
        <name>Zn(2+)</name>
        <dbReference type="ChEBI" id="CHEBI:29105"/>
    </cofactor>
</comment>
<dbReference type="EMBL" id="KZ301971">
    <property type="protein sequence ID" value="PFH53966.1"/>
    <property type="molecule type" value="Genomic_DNA"/>
</dbReference>
<dbReference type="PANTHER" id="PTHR42978">
    <property type="entry name" value="QUORUM-QUENCHING LACTONASE YTNP-RELATED-RELATED"/>
    <property type="match status" value="1"/>
</dbReference>
<evidence type="ECO:0000256" key="1">
    <source>
        <dbReference type="ARBA" id="ARBA00001947"/>
    </source>
</evidence>
<organism evidence="7 8">
    <name type="scientific">Amanita thiersii Skay4041</name>
    <dbReference type="NCBI Taxonomy" id="703135"/>
    <lineage>
        <taxon>Eukaryota</taxon>
        <taxon>Fungi</taxon>
        <taxon>Dikarya</taxon>
        <taxon>Basidiomycota</taxon>
        <taxon>Agaricomycotina</taxon>
        <taxon>Agaricomycetes</taxon>
        <taxon>Agaricomycetidae</taxon>
        <taxon>Agaricales</taxon>
        <taxon>Pluteineae</taxon>
        <taxon>Amanitaceae</taxon>
        <taxon>Amanita</taxon>
    </lineage>
</organism>
<keyword evidence="4" id="KW-0378">Hydrolase</keyword>
<dbReference type="SMART" id="SM00849">
    <property type="entry name" value="Lactamase_B"/>
    <property type="match status" value="1"/>
</dbReference>
<evidence type="ECO:0000313" key="8">
    <source>
        <dbReference type="Proteomes" id="UP000242287"/>
    </source>
</evidence>
<dbReference type="Gene3D" id="3.60.15.10">
    <property type="entry name" value="Ribonuclease Z/Hydroxyacylglutathione hydrolase-like"/>
    <property type="match status" value="1"/>
</dbReference>
<feature type="domain" description="Metallo-beta-lactamase" evidence="6">
    <location>
        <begin position="42"/>
        <end position="272"/>
    </location>
</feature>
<dbReference type="InterPro" id="IPR051013">
    <property type="entry name" value="MBL_superfamily_lactonases"/>
</dbReference>
<evidence type="ECO:0000256" key="4">
    <source>
        <dbReference type="ARBA" id="ARBA00022801"/>
    </source>
</evidence>
<keyword evidence="3" id="KW-0479">Metal-binding</keyword>
<dbReference type="SUPFAM" id="SSF56281">
    <property type="entry name" value="Metallo-hydrolase/oxidoreductase"/>
    <property type="match status" value="1"/>
</dbReference>
<proteinExistence type="inferred from homology"/>
<protein>
    <recommendedName>
        <fullName evidence="6">Metallo-beta-lactamase domain-containing protein</fullName>
    </recommendedName>
</protein>
<evidence type="ECO:0000256" key="2">
    <source>
        <dbReference type="ARBA" id="ARBA00007749"/>
    </source>
</evidence>
<dbReference type="InterPro" id="IPR001279">
    <property type="entry name" value="Metallo-B-lactamas"/>
</dbReference>
<dbReference type="GO" id="GO:0046872">
    <property type="term" value="F:metal ion binding"/>
    <property type="evidence" value="ECO:0007669"/>
    <property type="project" value="UniProtKB-KW"/>
</dbReference>
<sequence length="294" mass="32776">MSLPPPSVDQAYCRVSALEAGHLEVPLQYFISNPSQERLEAPSLAFLLRHSSNNQHILFDLGIRRDWRKLPPAAIERVDEFFTPRVPQDVIESLGKGGLEPSDIQTVFLSHCHWDHIGNTSLFTTSTFVVGEQCRSVLTPGYPEDPNTPFASDTLPNGRTQYLISSDYQPLGPFPRAHDFFGDGSLFIIDAPGHLPGHINILARTSPDGAWICLAGDSAHHWDLLTRKSAIPVIQIGDTHHCAHHDKTLAEEHIMRISELLNLPRVRVLLAHDEPWYRVNKGGPAFWPGTITSL</sequence>
<dbReference type="OrthoDB" id="10250730at2759"/>
<dbReference type="STRING" id="703135.A0A2A9P0C6"/>
<evidence type="ECO:0000313" key="7">
    <source>
        <dbReference type="EMBL" id="PFH53966.1"/>
    </source>
</evidence>
<keyword evidence="8" id="KW-1185">Reference proteome</keyword>
<name>A0A2A9P0C6_9AGAR</name>
<dbReference type="CDD" id="cd07730">
    <property type="entry name" value="metallo-hydrolase-like_MBL-fold"/>
    <property type="match status" value="1"/>
</dbReference>
<dbReference type="PANTHER" id="PTHR42978:SF2">
    <property type="entry name" value="102 KBASES UNSTABLE REGION: FROM 1 TO 119443"/>
    <property type="match status" value="1"/>
</dbReference>
<dbReference type="GO" id="GO:0016787">
    <property type="term" value="F:hydrolase activity"/>
    <property type="evidence" value="ECO:0007669"/>
    <property type="project" value="UniProtKB-KW"/>
</dbReference>
<gene>
    <name evidence="7" type="ORF">AMATHDRAFT_72986</name>
</gene>
<keyword evidence="5" id="KW-0862">Zinc</keyword>
<evidence type="ECO:0000256" key="5">
    <source>
        <dbReference type="ARBA" id="ARBA00022833"/>
    </source>
</evidence>
<comment type="similarity">
    <text evidence="2">Belongs to the metallo-beta-lactamase superfamily.</text>
</comment>
<evidence type="ECO:0000256" key="3">
    <source>
        <dbReference type="ARBA" id="ARBA00022723"/>
    </source>
</evidence>
<dbReference type="InterPro" id="IPR036866">
    <property type="entry name" value="RibonucZ/Hydroxyglut_hydro"/>
</dbReference>
<evidence type="ECO:0000259" key="6">
    <source>
        <dbReference type="SMART" id="SM00849"/>
    </source>
</evidence>
<dbReference type="Pfam" id="PF00753">
    <property type="entry name" value="Lactamase_B"/>
    <property type="match status" value="1"/>
</dbReference>
<dbReference type="Proteomes" id="UP000242287">
    <property type="component" value="Unassembled WGS sequence"/>
</dbReference>
<dbReference type="AlphaFoldDB" id="A0A2A9P0C6"/>
<accession>A0A2A9P0C6</accession>